<dbReference type="Pfam" id="PF02872">
    <property type="entry name" value="5_nucleotid_C"/>
    <property type="match status" value="1"/>
</dbReference>
<dbReference type="InterPro" id="IPR036907">
    <property type="entry name" value="5'-Nucleotdase_C_sf"/>
</dbReference>
<dbReference type="GeneID" id="94370151"/>
<evidence type="ECO:0000259" key="1">
    <source>
        <dbReference type="Pfam" id="PF02872"/>
    </source>
</evidence>
<reference evidence="3" key="1">
    <citation type="journal article" date="2019" name="Int. J. Syst. Evol. Microbiol.">
        <title>The Global Catalogue of Microorganisms (GCM) 10K type strain sequencing project: providing services to taxonomists for standard genome sequencing and annotation.</title>
        <authorList>
            <consortium name="The Broad Institute Genomics Platform"/>
            <consortium name="The Broad Institute Genome Sequencing Center for Infectious Disease"/>
            <person name="Wu L."/>
            <person name="Ma J."/>
        </authorList>
    </citation>
    <scope>NUCLEOTIDE SEQUENCE [LARGE SCALE GENOMIC DNA]</scope>
    <source>
        <strain evidence="3">KCTC 12708</strain>
    </source>
</reference>
<evidence type="ECO:0000313" key="2">
    <source>
        <dbReference type="EMBL" id="GGZ62398.1"/>
    </source>
</evidence>
<dbReference type="PANTHER" id="PTHR11575:SF24">
    <property type="entry name" value="5'-NUCLEOTIDASE"/>
    <property type="match status" value="1"/>
</dbReference>
<dbReference type="RefSeq" id="WP_027886228.1">
    <property type="nucleotide sequence ID" value="NZ_BMWY01000007.1"/>
</dbReference>
<feature type="domain" description="5'-Nucleotidase C-terminal" evidence="1">
    <location>
        <begin position="75"/>
        <end position="215"/>
    </location>
</feature>
<accession>A0ABQ3C0C9</accession>
<evidence type="ECO:0000313" key="3">
    <source>
        <dbReference type="Proteomes" id="UP000615593"/>
    </source>
</evidence>
<comment type="caution">
    <text evidence="2">The sequence shown here is derived from an EMBL/GenBank/DDBJ whole genome shotgun (WGS) entry which is preliminary data.</text>
</comment>
<dbReference type="InterPro" id="IPR008334">
    <property type="entry name" value="5'-Nucleotdase_C"/>
</dbReference>
<dbReference type="PRINTS" id="PR01607">
    <property type="entry name" value="APYRASEFAMLY"/>
</dbReference>
<dbReference type="Gene3D" id="3.90.780.10">
    <property type="entry name" value="5'-Nucleotidase, C-terminal domain"/>
    <property type="match status" value="1"/>
</dbReference>
<keyword evidence="3" id="KW-1185">Reference proteome</keyword>
<proteinExistence type="predicted"/>
<name>A0ABQ3C0C9_9FLAO</name>
<protein>
    <recommendedName>
        <fullName evidence="1">5'-Nucleotidase C-terminal domain-containing protein</fullName>
    </recommendedName>
</protein>
<gene>
    <name evidence="2" type="ORF">GCM10008088_24880</name>
</gene>
<dbReference type="EMBL" id="BMWY01000007">
    <property type="protein sequence ID" value="GGZ62398.1"/>
    <property type="molecule type" value="Genomic_DNA"/>
</dbReference>
<organism evidence="2 3">
    <name type="scientific">Mesonia mobilis</name>
    <dbReference type="NCBI Taxonomy" id="369791"/>
    <lineage>
        <taxon>Bacteria</taxon>
        <taxon>Pseudomonadati</taxon>
        <taxon>Bacteroidota</taxon>
        <taxon>Flavobacteriia</taxon>
        <taxon>Flavobacteriales</taxon>
        <taxon>Flavobacteriaceae</taxon>
        <taxon>Mesonia</taxon>
    </lineage>
</organism>
<dbReference type="InterPro" id="IPR006179">
    <property type="entry name" value="5_nucleotidase/apyrase"/>
</dbReference>
<dbReference type="PROSITE" id="PS51257">
    <property type="entry name" value="PROKAR_LIPOPROTEIN"/>
    <property type="match status" value="1"/>
</dbReference>
<sequence length="254" mass="28677">MKKFSFFLSFCSIVSLIACKEQALQVSKIEGKEININDSISSNKDLDEFIAPYAEHIEEEMSATLAYAPKSLSKTDSKYNTAIGNMEADAVLEMLQPLFVARMQDSIDGVLLNYGGIRSTINQGNITTKTGYNLMPFENEAVVVKLSAEAMQELFDYLAKHQAAHPISGMQLILNPDGSIKKATIQNKNLENGKFYYIATNDYLKNGGDHMDFFAKNDTVITMNYKLRNLFIDYFKKKDTIAPVRDERFIKLEE</sequence>
<dbReference type="SUPFAM" id="SSF55816">
    <property type="entry name" value="5'-nucleotidase (syn. UDP-sugar hydrolase), C-terminal domain"/>
    <property type="match status" value="1"/>
</dbReference>
<dbReference type="PANTHER" id="PTHR11575">
    <property type="entry name" value="5'-NUCLEOTIDASE-RELATED"/>
    <property type="match status" value="1"/>
</dbReference>
<dbReference type="Proteomes" id="UP000615593">
    <property type="component" value="Unassembled WGS sequence"/>
</dbReference>